<dbReference type="InterPro" id="IPR029044">
    <property type="entry name" value="Nucleotide-diphossugar_trans"/>
</dbReference>
<dbReference type="Proteomes" id="UP000005561">
    <property type="component" value="Unassembled WGS sequence"/>
</dbReference>
<evidence type="ECO:0000313" key="3">
    <source>
        <dbReference type="Proteomes" id="UP000005561"/>
    </source>
</evidence>
<sequence length="294" mass="34369">MNDKRTITIVTPTFNRKQTLFALYQSLAVQTCRDFEWLVIDDGSTDGTKAQIKQWQNEADFAIYYLYKENGGKHTALNTGIKTVETELIFIVDSDDCLTSDAIETIACYHSRYSEKRSLCGYVFLRKMPDGKINGKTFRPNEKISNYIEERINADDIMADKAEVFFTKCLKEYPFPEYPGERFLGEDIIWIRMARKYDMVYINEAIYVSSYHEDGLTNNRRMHNIKSPVGCMHRAEEFLKRDIKLKYRIKGALQYIIYGKFAGYSIGRLLKENDYKALILLCTFPGILIYHIWK</sequence>
<dbReference type="Gene3D" id="3.90.550.10">
    <property type="entry name" value="Spore Coat Polysaccharide Biosynthesis Protein SpsA, Chain A"/>
    <property type="match status" value="1"/>
</dbReference>
<protein>
    <submittedName>
        <fullName evidence="2">Glycosyltransferase, group 2 family protein</fullName>
        <ecNumber evidence="2">2.4.-.-</ecNumber>
    </submittedName>
</protein>
<dbReference type="RefSeq" id="WP_006861385.1">
    <property type="nucleotide sequence ID" value="NZ_ACCL02000006.1"/>
</dbReference>
<dbReference type="eggNOG" id="COG0463">
    <property type="taxonomic scope" value="Bacteria"/>
</dbReference>
<dbReference type="PANTHER" id="PTHR22916:SF3">
    <property type="entry name" value="UDP-GLCNAC:BETAGAL BETA-1,3-N-ACETYLGLUCOSAMINYLTRANSFERASE-LIKE PROTEIN 1"/>
    <property type="match status" value="1"/>
</dbReference>
<accession>C6LDI2</accession>
<dbReference type="OrthoDB" id="9810303at2"/>
<dbReference type="AlphaFoldDB" id="C6LDI2"/>
<dbReference type="EMBL" id="ACCL02000006">
    <property type="protein sequence ID" value="EET61416.1"/>
    <property type="molecule type" value="Genomic_DNA"/>
</dbReference>
<dbReference type="EC" id="2.4.-.-" evidence="2"/>
<dbReference type="PANTHER" id="PTHR22916">
    <property type="entry name" value="GLYCOSYLTRANSFERASE"/>
    <property type="match status" value="1"/>
</dbReference>
<keyword evidence="2" id="KW-0808">Transferase</keyword>
<name>C6LDI2_9FIRM</name>
<keyword evidence="2" id="KW-0328">Glycosyltransferase</keyword>
<proteinExistence type="predicted"/>
<keyword evidence="3" id="KW-1185">Reference proteome</keyword>
<dbReference type="Pfam" id="PF00535">
    <property type="entry name" value="Glycos_transf_2"/>
    <property type="match status" value="1"/>
</dbReference>
<evidence type="ECO:0000313" key="2">
    <source>
        <dbReference type="EMBL" id="EET61416.1"/>
    </source>
</evidence>
<comment type="caution">
    <text evidence="2">The sequence shown here is derived from an EMBL/GenBank/DDBJ whole genome shotgun (WGS) entry which is preliminary data.</text>
</comment>
<dbReference type="GO" id="GO:0016758">
    <property type="term" value="F:hexosyltransferase activity"/>
    <property type="evidence" value="ECO:0007669"/>
    <property type="project" value="UniProtKB-ARBA"/>
</dbReference>
<dbReference type="CDD" id="cd00761">
    <property type="entry name" value="Glyco_tranf_GTA_type"/>
    <property type="match status" value="1"/>
</dbReference>
<reference evidence="2" key="1">
    <citation type="submission" date="2009-07" db="EMBL/GenBank/DDBJ databases">
        <authorList>
            <person name="Weinstock G."/>
            <person name="Sodergren E."/>
            <person name="Clifton S."/>
            <person name="Fulton L."/>
            <person name="Fulton B."/>
            <person name="Courtney L."/>
            <person name="Fronick C."/>
            <person name="Harrison M."/>
            <person name="Strong C."/>
            <person name="Farmer C."/>
            <person name="Delahaunty K."/>
            <person name="Markovic C."/>
            <person name="Hall O."/>
            <person name="Minx P."/>
            <person name="Tomlinson C."/>
            <person name="Mitreva M."/>
            <person name="Nelson J."/>
            <person name="Hou S."/>
            <person name="Wollam A."/>
            <person name="Pepin K.H."/>
            <person name="Johnson M."/>
            <person name="Bhonagiri V."/>
            <person name="Nash W.E."/>
            <person name="Warren W."/>
            <person name="Chinwalla A."/>
            <person name="Mardis E.R."/>
            <person name="Wilson R.K."/>
        </authorList>
    </citation>
    <scope>NUCLEOTIDE SEQUENCE [LARGE SCALE GENOMIC DNA]</scope>
    <source>
        <strain evidence="2">DSM 14469</strain>
    </source>
</reference>
<dbReference type="SUPFAM" id="SSF53448">
    <property type="entry name" value="Nucleotide-diphospho-sugar transferases"/>
    <property type="match status" value="1"/>
</dbReference>
<organism evidence="2 3">
    <name type="scientific">Marvinbryantia formatexigens DSM 14469</name>
    <dbReference type="NCBI Taxonomy" id="478749"/>
    <lineage>
        <taxon>Bacteria</taxon>
        <taxon>Bacillati</taxon>
        <taxon>Bacillota</taxon>
        <taxon>Clostridia</taxon>
        <taxon>Lachnospirales</taxon>
        <taxon>Lachnospiraceae</taxon>
        <taxon>Marvinbryantia</taxon>
    </lineage>
</organism>
<evidence type="ECO:0000259" key="1">
    <source>
        <dbReference type="Pfam" id="PF00535"/>
    </source>
</evidence>
<dbReference type="InterPro" id="IPR001173">
    <property type="entry name" value="Glyco_trans_2-like"/>
</dbReference>
<feature type="domain" description="Glycosyltransferase 2-like" evidence="1">
    <location>
        <begin position="8"/>
        <end position="110"/>
    </location>
</feature>
<dbReference type="STRING" id="168384.SAMN05660368_01538"/>
<gene>
    <name evidence="2" type="ORF">BRYFOR_06591</name>
</gene>